<dbReference type="InterPro" id="IPR004827">
    <property type="entry name" value="bZIP"/>
</dbReference>
<dbReference type="SUPFAM" id="SSF51556">
    <property type="entry name" value="Metallo-dependent hydrolases"/>
    <property type="match status" value="1"/>
</dbReference>
<feature type="coiled-coil region" evidence="1">
    <location>
        <begin position="582"/>
        <end position="612"/>
    </location>
</feature>
<accession>A0A2T3ZLK4</accession>
<dbReference type="PANTHER" id="PTHR43135">
    <property type="entry name" value="ALPHA-D-RIBOSE 1-METHYLPHOSPHONATE 5-TRIPHOSPHATE DIPHOSPHATASE"/>
    <property type="match status" value="1"/>
</dbReference>
<dbReference type="InterPro" id="IPR006680">
    <property type="entry name" value="Amidohydro-rel"/>
</dbReference>
<dbReference type="InterPro" id="IPR032466">
    <property type="entry name" value="Metal_Hydrolase"/>
</dbReference>
<dbReference type="Pfam" id="PF00170">
    <property type="entry name" value="bZIP_1"/>
    <property type="match status" value="1"/>
</dbReference>
<dbReference type="InterPro" id="IPR046347">
    <property type="entry name" value="bZIP_sf"/>
</dbReference>
<dbReference type="PROSITE" id="PS00036">
    <property type="entry name" value="BZIP_BASIC"/>
    <property type="match status" value="1"/>
</dbReference>
<evidence type="ECO:0000256" key="2">
    <source>
        <dbReference type="SAM" id="MobiDB-lite"/>
    </source>
</evidence>
<reference evidence="4 5" key="1">
    <citation type="submission" date="2016-07" db="EMBL/GenBank/DDBJ databases">
        <title>Multiple horizontal gene transfer events from other fungi enriched the ability of initially mycotrophic Trichoderma (Ascomycota) to feed on dead plant biomass.</title>
        <authorList>
            <consortium name="DOE Joint Genome Institute"/>
            <person name="Aerts A."/>
            <person name="Atanasova L."/>
            <person name="Chenthamara K."/>
            <person name="Zhang J."/>
            <person name="Grujic M."/>
            <person name="Henrissat B."/>
            <person name="Kuo A."/>
            <person name="Salamov A."/>
            <person name="Lipzen A."/>
            <person name="Labutti K."/>
            <person name="Barry K."/>
            <person name="Miao Y."/>
            <person name="Rahimi M.J."/>
            <person name="Shen Q."/>
            <person name="Grigoriev I.V."/>
            <person name="Kubicek C.P."/>
            <person name="Druzhinina I.S."/>
        </authorList>
    </citation>
    <scope>NUCLEOTIDE SEQUENCE [LARGE SCALE GENOMIC DNA]</scope>
    <source>
        <strain evidence="4 5">CBS 433.97</strain>
    </source>
</reference>
<keyword evidence="1" id="KW-0175">Coiled coil</keyword>
<dbReference type="SUPFAM" id="SSF51338">
    <property type="entry name" value="Composite domain of metallo-dependent hydrolases"/>
    <property type="match status" value="2"/>
</dbReference>
<protein>
    <recommendedName>
        <fullName evidence="3">BZIP domain-containing protein</fullName>
    </recommendedName>
</protein>
<dbReference type="SUPFAM" id="SSF57959">
    <property type="entry name" value="Leucine zipper domain"/>
    <property type="match status" value="1"/>
</dbReference>
<dbReference type="Gene3D" id="1.20.5.170">
    <property type="match status" value="1"/>
</dbReference>
<evidence type="ECO:0000313" key="4">
    <source>
        <dbReference type="EMBL" id="PTB45676.1"/>
    </source>
</evidence>
<feature type="compositionally biased region" description="Basic and acidic residues" evidence="2">
    <location>
        <begin position="557"/>
        <end position="567"/>
    </location>
</feature>
<feature type="compositionally biased region" description="Polar residues" evidence="2">
    <location>
        <begin position="704"/>
        <end position="715"/>
    </location>
</feature>
<dbReference type="AlphaFoldDB" id="A0A2T3ZLK4"/>
<dbReference type="Pfam" id="PF01979">
    <property type="entry name" value="Amidohydro_1"/>
    <property type="match status" value="1"/>
</dbReference>
<feature type="compositionally biased region" description="Low complexity" evidence="2">
    <location>
        <begin position="510"/>
        <end position="519"/>
    </location>
</feature>
<dbReference type="PANTHER" id="PTHR43135:SF3">
    <property type="entry name" value="ALPHA-D-RIBOSE 1-METHYLPHOSPHONATE 5-TRIPHOSPHATE DIPHOSPHATASE"/>
    <property type="match status" value="1"/>
</dbReference>
<sequence length="752" mass="80419">MRIPIQRLPPSHIASEPPVGDGETITLIHATLLIPGRGEPIHNGLLAIKGSKIDWVGTYLDLPAKYKGITPKHVPVLMPGLWDCHVHFMGLELTGAALEGGGNAYLPGFNALAGAISVEDLKMTLMAGYTSVRELGGYGCDLWPGVQNGPLVGPNIYSAVAPLSITGGHGDDHSSPIQTVLDAMNCGGSPIGVCDGVDDCVKTVRKMIRRGARCIKVCSSGGVLSLNDNPEDRQFSDEELKAIVDEAARSRRAVAAHAIGKAGILAALRAGVKSIEHGMYMDEEVADLILEKDAIFVATHHIVRTLARDYVDELPLPVKRKLLTVNEKARDSYKLAIKKGVKIALGTDMLNSARTSALSHGNNAKELTYAVELGMSPLQAIECATANGPETLGGMAPLSGQLKIGYDADVIAVALNPLDDIRVLTDPGNVTHVWKGEQHLRAQLELLQNHDPAPSSASPNPSARDPRGPPSRPPNGYDVLAATSQDVARPVLAKLDAEAHIHPDLRASVGHAPAPNMMPMGPPPGHSPVATGPGPSAVPLAPAPPQQMAMDDANSNDGRKAKRELSQSKRAAQNRAAQRAFRQRKEGYIKKLEQQVRELAELEHSYKSMQSENYALREYVIHLQSRLLDTQGEFPPPPPNVNLSQPSSAAPPPPPTIPEQHHQPHQQQHQHQAPPPPQQPPNSSNSGVGTPLEAVAQAVAGLTAQEQMVERSQTYPSPPFKSDQPGERDGNPHPASEDLSRQLNPEERPAQA</sequence>
<dbReference type="InterPro" id="IPR051781">
    <property type="entry name" value="Metallo-dep_Hydrolase"/>
</dbReference>
<dbReference type="InterPro" id="IPR011059">
    <property type="entry name" value="Metal-dep_hydrolase_composite"/>
</dbReference>
<gene>
    <name evidence="4" type="ORF">M441DRAFT_23837</name>
</gene>
<dbReference type="Proteomes" id="UP000240493">
    <property type="component" value="Unassembled WGS sequence"/>
</dbReference>
<evidence type="ECO:0000256" key="1">
    <source>
        <dbReference type="SAM" id="Coils"/>
    </source>
</evidence>
<dbReference type="Gene3D" id="3.20.20.140">
    <property type="entry name" value="Metal-dependent hydrolases"/>
    <property type="match status" value="1"/>
</dbReference>
<dbReference type="OrthoDB" id="194468at2759"/>
<dbReference type="EMBL" id="KZ679257">
    <property type="protein sequence ID" value="PTB45676.1"/>
    <property type="molecule type" value="Genomic_DNA"/>
</dbReference>
<feature type="compositionally biased region" description="Low complexity" evidence="2">
    <location>
        <begin position="570"/>
        <end position="580"/>
    </location>
</feature>
<dbReference type="CDD" id="cd01299">
    <property type="entry name" value="Met_dep_hydrolase_A"/>
    <property type="match status" value="1"/>
</dbReference>
<feature type="region of interest" description="Disordered" evidence="2">
    <location>
        <begin position="507"/>
        <end position="582"/>
    </location>
</feature>
<keyword evidence="5" id="KW-1185">Reference proteome</keyword>
<feature type="compositionally biased region" description="Low complexity" evidence="2">
    <location>
        <begin position="452"/>
        <end position="463"/>
    </location>
</feature>
<dbReference type="Gene3D" id="2.30.40.10">
    <property type="entry name" value="Urease, subunit C, domain 1"/>
    <property type="match status" value="1"/>
</dbReference>
<feature type="domain" description="BZIP" evidence="3">
    <location>
        <begin position="569"/>
        <end position="584"/>
    </location>
</feature>
<evidence type="ECO:0000313" key="5">
    <source>
        <dbReference type="Proteomes" id="UP000240493"/>
    </source>
</evidence>
<dbReference type="InterPro" id="IPR057744">
    <property type="entry name" value="OTAase-like"/>
</dbReference>
<dbReference type="GO" id="GO:0003700">
    <property type="term" value="F:DNA-binding transcription factor activity"/>
    <property type="evidence" value="ECO:0007669"/>
    <property type="project" value="InterPro"/>
</dbReference>
<proteinExistence type="predicted"/>
<dbReference type="CDD" id="cd14688">
    <property type="entry name" value="bZIP_YAP"/>
    <property type="match status" value="1"/>
</dbReference>
<dbReference type="SMART" id="SM00338">
    <property type="entry name" value="BRLZ"/>
    <property type="match status" value="1"/>
</dbReference>
<feature type="compositionally biased region" description="Basic and acidic residues" evidence="2">
    <location>
        <begin position="724"/>
        <end position="752"/>
    </location>
</feature>
<organism evidence="4 5">
    <name type="scientific">Trichoderma asperellum (strain ATCC 204424 / CBS 433.97 / NBRC 101777)</name>
    <dbReference type="NCBI Taxonomy" id="1042311"/>
    <lineage>
        <taxon>Eukaryota</taxon>
        <taxon>Fungi</taxon>
        <taxon>Dikarya</taxon>
        <taxon>Ascomycota</taxon>
        <taxon>Pezizomycotina</taxon>
        <taxon>Sordariomycetes</taxon>
        <taxon>Hypocreomycetidae</taxon>
        <taxon>Hypocreales</taxon>
        <taxon>Hypocreaceae</taxon>
        <taxon>Trichoderma</taxon>
    </lineage>
</organism>
<feature type="region of interest" description="Disordered" evidence="2">
    <location>
        <begin position="629"/>
        <end position="752"/>
    </location>
</feature>
<feature type="region of interest" description="Disordered" evidence="2">
    <location>
        <begin position="450"/>
        <end position="478"/>
    </location>
</feature>
<evidence type="ECO:0000259" key="3">
    <source>
        <dbReference type="PROSITE" id="PS00036"/>
    </source>
</evidence>
<dbReference type="GO" id="GO:0016810">
    <property type="term" value="F:hydrolase activity, acting on carbon-nitrogen (but not peptide) bonds"/>
    <property type="evidence" value="ECO:0007669"/>
    <property type="project" value="InterPro"/>
</dbReference>
<feature type="compositionally biased region" description="Low complexity" evidence="2">
    <location>
        <begin position="532"/>
        <end position="553"/>
    </location>
</feature>
<name>A0A2T3ZLK4_TRIA4</name>
<dbReference type="STRING" id="1042311.A0A2T3ZLK4"/>